<dbReference type="EMBL" id="JBCEZU010000045">
    <property type="protein sequence ID" value="KAK9535984.1"/>
    <property type="molecule type" value="Genomic_DNA"/>
</dbReference>
<protein>
    <submittedName>
        <fullName evidence="1">Uncharacterized protein</fullName>
    </submittedName>
</protein>
<keyword evidence="2" id="KW-1185">Reference proteome</keyword>
<gene>
    <name evidence="1" type="ORF">VZT92_005809</name>
</gene>
<sequence>MGFPLTAKPRPALAFKCLYQWIQSKVKDERGHGVTLLHGDVSPFLYKASHFGRKCLIRVSKMRHIVMVELLLFQCPQEVLV</sequence>
<reference evidence="1 2" key="1">
    <citation type="journal article" date="2024" name="Genome Biol. Evol.">
        <title>Chromosome-level genome assembly of the viviparous eelpout Zoarces viviparus.</title>
        <authorList>
            <person name="Fuhrmann N."/>
            <person name="Brasseur M.V."/>
            <person name="Bakowski C.E."/>
            <person name="Podsiadlowski L."/>
            <person name="Prost S."/>
            <person name="Krehenwinkel H."/>
            <person name="Mayer C."/>
        </authorList>
    </citation>
    <scope>NUCLEOTIDE SEQUENCE [LARGE SCALE GENOMIC DNA]</scope>
    <source>
        <strain evidence="1">NO-MEL_2022_Ind0_liver</strain>
    </source>
</reference>
<name>A0AAW1FMS4_ZOAVI</name>
<accession>A0AAW1FMS4</accession>
<organism evidence="1 2">
    <name type="scientific">Zoarces viviparus</name>
    <name type="common">Viviparous eelpout</name>
    <name type="synonym">Blennius viviparus</name>
    <dbReference type="NCBI Taxonomy" id="48416"/>
    <lineage>
        <taxon>Eukaryota</taxon>
        <taxon>Metazoa</taxon>
        <taxon>Chordata</taxon>
        <taxon>Craniata</taxon>
        <taxon>Vertebrata</taxon>
        <taxon>Euteleostomi</taxon>
        <taxon>Actinopterygii</taxon>
        <taxon>Neopterygii</taxon>
        <taxon>Teleostei</taxon>
        <taxon>Neoteleostei</taxon>
        <taxon>Acanthomorphata</taxon>
        <taxon>Eupercaria</taxon>
        <taxon>Perciformes</taxon>
        <taxon>Cottioidei</taxon>
        <taxon>Zoarcales</taxon>
        <taxon>Zoarcidae</taxon>
        <taxon>Zoarcinae</taxon>
        <taxon>Zoarces</taxon>
    </lineage>
</organism>
<evidence type="ECO:0000313" key="2">
    <source>
        <dbReference type="Proteomes" id="UP001488805"/>
    </source>
</evidence>
<dbReference type="AlphaFoldDB" id="A0AAW1FMS4"/>
<comment type="caution">
    <text evidence="1">The sequence shown here is derived from an EMBL/GenBank/DDBJ whole genome shotgun (WGS) entry which is preliminary data.</text>
</comment>
<evidence type="ECO:0000313" key="1">
    <source>
        <dbReference type="EMBL" id="KAK9535984.1"/>
    </source>
</evidence>
<proteinExistence type="predicted"/>
<dbReference type="Proteomes" id="UP001488805">
    <property type="component" value="Unassembled WGS sequence"/>
</dbReference>